<dbReference type="AlphaFoldDB" id="A0A5B7KIW4"/>
<gene>
    <name evidence="1" type="ORF">E2C01_100229</name>
</gene>
<keyword evidence="2" id="KW-1185">Reference proteome</keyword>
<dbReference type="Proteomes" id="UP000324222">
    <property type="component" value="Unassembled WGS sequence"/>
</dbReference>
<evidence type="ECO:0000313" key="2">
    <source>
        <dbReference type="Proteomes" id="UP000324222"/>
    </source>
</evidence>
<dbReference type="EMBL" id="VSRR010141489">
    <property type="protein sequence ID" value="MPD04535.1"/>
    <property type="molecule type" value="Genomic_DNA"/>
</dbReference>
<name>A0A5B7KIW4_PORTR</name>
<evidence type="ECO:0000313" key="1">
    <source>
        <dbReference type="EMBL" id="MPD04535.1"/>
    </source>
</evidence>
<comment type="caution">
    <text evidence="1">The sequence shown here is derived from an EMBL/GenBank/DDBJ whole genome shotgun (WGS) entry which is preliminary data.</text>
</comment>
<accession>A0A5B7KIW4</accession>
<reference evidence="1 2" key="1">
    <citation type="submission" date="2019-05" db="EMBL/GenBank/DDBJ databases">
        <title>Another draft genome of Portunus trituberculatus and its Hox gene families provides insights of decapod evolution.</title>
        <authorList>
            <person name="Jeong J.-H."/>
            <person name="Song I."/>
            <person name="Kim S."/>
            <person name="Choi T."/>
            <person name="Kim D."/>
            <person name="Ryu S."/>
            <person name="Kim W."/>
        </authorList>
    </citation>
    <scope>NUCLEOTIDE SEQUENCE [LARGE SCALE GENOMIC DNA]</scope>
    <source>
        <tissue evidence="1">Muscle</tissue>
    </source>
</reference>
<organism evidence="1 2">
    <name type="scientific">Portunus trituberculatus</name>
    <name type="common">Swimming crab</name>
    <name type="synonym">Neptunus trituberculatus</name>
    <dbReference type="NCBI Taxonomy" id="210409"/>
    <lineage>
        <taxon>Eukaryota</taxon>
        <taxon>Metazoa</taxon>
        <taxon>Ecdysozoa</taxon>
        <taxon>Arthropoda</taxon>
        <taxon>Crustacea</taxon>
        <taxon>Multicrustacea</taxon>
        <taxon>Malacostraca</taxon>
        <taxon>Eumalacostraca</taxon>
        <taxon>Eucarida</taxon>
        <taxon>Decapoda</taxon>
        <taxon>Pleocyemata</taxon>
        <taxon>Brachyura</taxon>
        <taxon>Eubrachyura</taxon>
        <taxon>Portunoidea</taxon>
        <taxon>Portunidae</taxon>
        <taxon>Portuninae</taxon>
        <taxon>Portunus</taxon>
    </lineage>
</organism>
<sequence length="102" mass="11662">MYKPRQSDHRCRVNGKRHWKVMSVNERRWENRGVVCIILRPPRVDLTTPITVPCVLVFLFKTVQGLPGVALMPFSPSLSPRHDAYCLSAIHAHLSRPFSPTS</sequence>
<proteinExistence type="predicted"/>
<protein>
    <submittedName>
        <fullName evidence="1">Uncharacterized protein</fullName>
    </submittedName>
</protein>